<evidence type="ECO:0008006" key="3">
    <source>
        <dbReference type="Google" id="ProtNLM"/>
    </source>
</evidence>
<sequence>MENRFSYSDFENDLDSGKKKIIQSLRENGYAIIENFLSEERTIAMKEELTTLTNRLPIGRNDFEGYKTKRIYALFAKTRSFDDLAIHPLLLEVIEEILGMHQVLLSSPVGIEVGPGEVEQLAHRDDGKYPIPEPHQEVIMNSMWAFDDFTDSNGSTVIYPGSHKLSRKERGKLIQRINNGTCSETEKVSSVMPKGSVMLYLGSLLHGGGANKTQNARMGVILEYCSGWLRPQENHCLAVPKEIVRNLPVRLMELLGYSVAAPFVGYVDGRDPKNVFFFPDNKIKSRF</sequence>
<protein>
    <recommendedName>
        <fullName evidence="3">Phytanoyl-CoA dioxygenase</fullName>
    </recommendedName>
</protein>
<dbReference type="Pfam" id="PF05721">
    <property type="entry name" value="PhyH"/>
    <property type="match status" value="1"/>
</dbReference>
<dbReference type="PANTHER" id="PTHR20883">
    <property type="entry name" value="PHYTANOYL-COA DIOXYGENASE DOMAIN CONTAINING 1"/>
    <property type="match status" value="1"/>
</dbReference>
<dbReference type="GO" id="GO:0016491">
    <property type="term" value="F:oxidoreductase activity"/>
    <property type="evidence" value="ECO:0007669"/>
    <property type="project" value="UniProtKB-ARBA"/>
</dbReference>
<dbReference type="AlphaFoldDB" id="A0A7S3LR23"/>
<dbReference type="EMBL" id="HBIN01007641">
    <property type="protein sequence ID" value="CAE0435338.1"/>
    <property type="molecule type" value="Transcribed_RNA"/>
</dbReference>
<organism evidence="2">
    <name type="scientific">Aplanochytrium stocchinoi</name>
    <dbReference type="NCBI Taxonomy" id="215587"/>
    <lineage>
        <taxon>Eukaryota</taxon>
        <taxon>Sar</taxon>
        <taxon>Stramenopiles</taxon>
        <taxon>Bigyra</taxon>
        <taxon>Labyrinthulomycetes</taxon>
        <taxon>Thraustochytrida</taxon>
        <taxon>Thraustochytriidae</taxon>
        <taxon>Aplanochytrium</taxon>
    </lineage>
</organism>
<dbReference type="PANTHER" id="PTHR20883:SF48">
    <property type="entry name" value="ECTOINE DIOXYGENASE"/>
    <property type="match status" value="1"/>
</dbReference>
<name>A0A7S3LR23_9STRA</name>
<dbReference type="InterPro" id="IPR008775">
    <property type="entry name" value="Phytyl_CoA_dOase-like"/>
</dbReference>
<evidence type="ECO:0000256" key="1">
    <source>
        <dbReference type="ARBA" id="ARBA00001962"/>
    </source>
</evidence>
<gene>
    <name evidence="2" type="ORF">ASTO00021_LOCUS5618</name>
</gene>
<dbReference type="SUPFAM" id="SSF51197">
    <property type="entry name" value="Clavaminate synthase-like"/>
    <property type="match status" value="1"/>
</dbReference>
<evidence type="ECO:0000313" key="2">
    <source>
        <dbReference type="EMBL" id="CAE0435338.1"/>
    </source>
</evidence>
<dbReference type="Gene3D" id="2.60.120.620">
    <property type="entry name" value="q2cbj1_9rhob like domain"/>
    <property type="match status" value="1"/>
</dbReference>
<comment type="cofactor">
    <cofactor evidence="1">
        <name>Fe cation</name>
        <dbReference type="ChEBI" id="CHEBI:24875"/>
    </cofactor>
</comment>
<proteinExistence type="predicted"/>
<reference evidence="2" key="1">
    <citation type="submission" date="2021-01" db="EMBL/GenBank/DDBJ databases">
        <authorList>
            <person name="Corre E."/>
            <person name="Pelletier E."/>
            <person name="Niang G."/>
            <person name="Scheremetjew M."/>
            <person name="Finn R."/>
            <person name="Kale V."/>
            <person name="Holt S."/>
            <person name="Cochrane G."/>
            <person name="Meng A."/>
            <person name="Brown T."/>
            <person name="Cohen L."/>
        </authorList>
    </citation>
    <scope>NUCLEOTIDE SEQUENCE</scope>
    <source>
        <strain evidence="2">GSBS06</strain>
    </source>
</reference>
<dbReference type="GO" id="GO:0046872">
    <property type="term" value="F:metal ion binding"/>
    <property type="evidence" value="ECO:0007669"/>
    <property type="project" value="UniProtKB-ARBA"/>
</dbReference>
<accession>A0A7S3LR23</accession>